<keyword evidence="2" id="KW-1185">Reference proteome</keyword>
<dbReference type="RefSeq" id="WP_203112874.1">
    <property type="nucleotide sequence ID" value="NZ_JADOBG010000022.1"/>
</dbReference>
<name>A0ABS1WDL6_9GAMM</name>
<dbReference type="InterPro" id="IPR019405">
    <property type="entry name" value="Lactonase_7-beta_prop"/>
</dbReference>
<dbReference type="SUPFAM" id="SSF63825">
    <property type="entry name" value="YWTD domain"/>
    <property type="match status" value="1"/>
</dbReference>
<evidence type="ECO:0000313" key="2">
    <source>
        <dbReference type="Proteomes" id="UP000809910"/>
    </source>
</evidence>
<dbReference type="Pfam" id="PF10282">
    <property type="entry name" value="Lactonase"/>
    <property type="match status" value="1"/>
</dbReference>
<reference evidence="1 2" key="1">
    <citation type="submission" date="2020-12" db="EMBL/GenBank/DDBJ databases">
        <title>WGS of Legionella: environmental sample.</title>
        <authorList>
            <person name="Cristino S."/>
            <person name="Girolamini L."/>
            <person name="Salaris S."/>
            <person name="Pascale M.R."/>
            <person name="Mazzotta M."/>
            <person name="Orsini M."/>
            <person name="Grottola A."/>
        </authorList>
    </citation>
    <scope>NUCLEOTIDE SEQUENCE [LARGE SCALE GENOMIC DNA]</scope>
    <source>
        <strain evidence="1 2">30cs62</strain>
    </source>
</reference>
<dbReference type="Gene3D" id="2.130.10.10">
    <property type="entry name" value="YVTN repeat-like/Quinoprotein amine dehydrogenase"/>
    <property type="match status" value="1"/>
</dbReference>
<protein>
    <submittedName>
        <fullName evidence="1">Beta-propeller fold lactonase family protein</fullName>
    </submittedName>
</protein>
<dbReference type="InterPro" id="IPR015943">
    <property type="entry name" value="WD40/YVTN_repeat-like_dom_sf"/>
</dbReference>
<sequence length="430" mass="45900">MNKDRTKLIPNSLLSLLALGLFLTSTLSFALAFNIVPKEGTQLPTSFKNGQTVFAYYTVYNNTLSTRYGNFVKYLPYNVTQVTSNGTYPDTCGASFDLNGKGQAGSSCTLQLRISGAVNKDDPDPHHQLFVCFPEGKGCSGTQYQLNVSQDLTAYITTYNFSSIIKCPILSNGNFDSCSAAGATAISPSGLAFIPNVPQVWFTEEVNNNITACTVNNVGNLAACNDVLDISFPFGIAFHPSGKYVYITNVFSHIVTYCTLSNSNIPGSCQQTGSGFSYPASITINPSGTYAYIVDNFYGTFAGAITSCQISSNGSLTNCTANTNAFIKVPDSIAINPANPLIAYITSNESDSILSCSISPSNGTLISCSAIITGIHFPFFIVVNTTGTFAYITSTENNMVYYCALNPNGSFGNCNSTRYSFPSPAGIALY</sequence>
<dbReference type="Proteomes" id="UP000809910">
    <property type="component" value="Unassembled WGS sequence"/>
</dbReference>
<proteinExistence type="predicted"/>
<accession>A0ABS1WDL6</accession>
<gene>
    <name evidence="1" type="ORF">I5282_12835</name>
</gene>
<dbReference type="EMBL" id="JADWVN010000026">
    <property type="protein sequence ID" value="MBL7527450.1"/>
    <property type="molecule type" value="Genomic_DNA"/>
</dbReference>
<organism evidence="1 2">
    <name type="scientific">Legionella bononiensis</name>
    <dbReference type="NCBI Taxonomy" id="2793102"/>
    <lineage>
        <taxon>Bacteria</taxon>
        <taxon>Pseudomonadati</taxon>
        <taxon>Pseudomonadota</taxon>
        <taxon>Gammaproteobacteria</taxon>
        <taxon>Legionellales</taxon>
        <taxon>Legionellaceae</taxon>
        <taxon>Legionella</taxon>
    </lineage>
</organism>
<comment type="caution">
    <text evidence="1">The sequence shown here is derived from an EMBL/GenBank/DDBJ whole genome shotgun (WGS) entry which is preliminary data.</text>
</comment>
<evidence type="ECO:0000313" key="1">
    <source>
        <dbReference type="EMBL" id="MBL7527450.1"/>
    </source>
</evidence>